<feature type="non-terminal residue" evidence="13">
    <location>
        <position position="1"/>
    </location>
</feature>
<keyword evidence="14" id="KW-1185">Reference proteome</keyword>
<keyword evidence="7" id="KW-0256">Endoplasmic reticulum</keyword>
<sequence length="140" mass="16662">FCYYSTSAFGFWKNRGIPGPKPVFFFGNSLDILFSRFSAAEYVHKLFPEFKDDPMFGLYMRRSAILVVKDPELLRDVMVRDFSTFSERGFIAYERVRHVAFLTCKLISSICYFHFSVLPIREFYLHYRIPVFLHTFCPYL</sequence>
<dbReference type="GO" id="GO:0020037">
    <property type="term" value="F:heme binding"/>
    <property type="evidence" value="ECO:0007669"/>
    <property type="project" value="InterPro"/>
</dbReference>
<dbReference type="GO" id="GO:0004497">
    <property type="term" value="F:monooxygenase activity"/>
    <property type="evidence" value="ECO:0007669"/>
    <property type="project" value="UniProtKB-KW"/>
</dbReference>
<evidence type="ECO:0000256" key="1">
    <source>
        <dbReference type="ARBA" id="ARBA00001971"/>
    </source>
</evidence>
<evidence type="ECO:0000256" key="7">
    <source>
        <dbReference type="ARBA" id="ARBA00022824"/>
    </source>
</evidence>
<keyword evidence="9" id="KW-0560">Oxidoreductase</keyword>
<keyword evidence="6" id="KW-0479">Metal-binding</keyword>
<dbReference type="EMBL" id="KQ438406">
    <property type="protein sequence ID" value="KOX67249.1"/>
    <property type="molecule type" value="Genomic_DNA"/>
</dbReference>
<dbReference type="InterPro" id="IPR001128">
    <property type="entry name" value="Cyt_P450"/>
</dbReference>
<gene>
    <name evidence="13" type="ORF">WN51_00048</name>
</gene>
<evidence type="ECO:0000256" key="4">
    <source>
        <dbReference type="ARBA" id="ARBA00010617"/>
    </source>
</evidence>
<keyword evidence="10" id="KW-0408">Iron</keyword>
<dbReference type="Proteomes" id="UP000053105">
    <property type="component" value="Unassembled WGS sequence"/>
</dbReference>
<dbReference type="InterPro" id="IPR036396">
    <property type="entry name" value="Cyt_P450_sf"/>
</dbReference>
<dbReference type="STRING" id="166423.A0A0M8ZQ20"/>
<protein>
    <submittedName>
        <fullName evidence="13">Cytochrome P450 6B2</fullName>
    </submittedName>
</protein>
<evidence type="ECO:0000256" key="11">
    <source>
        <dbReference type="ARBA" id="ARBA00023033"/>
    </source>
</evidence>
<keyword evidence="8" id="KW-0492">Microsome</keyword>
<keyword evidence="12" id="KW-0472">Membrane</keyword>
<dbReference type="GO" id="GO:0005789">
    <property type="term" value="C:endoplasmic reticulum membrane"/>
    <property type="evidence" value="ECO:0007669"/>
    <property type="project" value="UniProtKB-SubCell"/>
</dbReference>
<comment type="subcellular location">
    <subcellularLocation>
        <location evidence="3">Endoplasmic reticulum membrane</location>
        <topology evidence="3">Peripheral membrane protein</topology>
    </subcellularLocation>
    <subcellularLocation>
        <location evidence="2">Microsome membrane</location>
        <topology evidence="2">Peripheral membrane protein</topology>
    </subcellularLocation>
</comment>
<name>A0A0M8ZQ20_9HYME</name>
<dbReference type="PANTHER" id="PTHR24292">
    <property type="entry name" value="CYTOCHROME P450"/>
    <property type="match status" value="1"/>
</dbReference>
<dbReference type="PANTHER" id="PTHR24292:SF54">
    <property type="entry name" value="CYP9F3-RELATED"/>
    <property type="match status" value="1"/>
</dbReference>
<evidence type="ECO:0000256" key="8">
    <source>
        <dbReference type="ARBA" id="ARBA00022848"/>
    </source>
</evidence>
<dbReference type="Pfam" id="PF00067">
    <property type="entry name" value="p450"/>
    <property type="match status" value="1"/>
</dbReference>
<evidence type="ECO:0000256" key="9">
    <source>
        <dbReference type="ARBA" id="ARBA00023002"/>
    </source>
</evidence>
<keyword evidence="11" id="KW-0503">Monooxygenase</keyword>
<evidence type="ECO:0000256" key="2">
    <source>
        <dbReference type="ARBA" id="ARBA00004174"/>
    </source>
</evidence>
<accession>A0A0M8ZQ20</accession>
<evidence type="ECO:0000313" key="13">
    <source>
        <dbReference type="EMBL" id="KOX67249.1"/>
    </source>
</evidence>
<evidence type="ECO:0000256" key="6">
    <source>
        <dbReference type="ARBA" id="ARBA00022723"/>
    </source>
</evidence>
<comment type="cofactor">
    <cofactor evidence="1">
        <name>heme</name>
        <dbReference type="ChEBI" id="CHEBI:30413"/>
    </cofactor>
</comment>
<dbReference type="SUPFAM" id="SSF48264">
    <property type="entry name" value="Cytochrome P450"/>
    <property type="match status" value="1"/>
</dbReference>
<dbReference type="GO" id="GO:0016705">
    <property type="term" value="F:oxidoreductase activity, acting on paired donors, with incorporation or reduction of molecular oxygen"/>
    <property type="evidence" value="ECO:0007669"/>
    <property type="project" value="InterPro"/>
</dbReference>
<keyword evidence="5" id="KW-0349">Heme</keyword>
<evidence type="ECO:0000313" key="14">
    <source>
        <dbReference type="Proteomes" id="UP000053105"/>
    </source>
</evidence>
<comment type="similarity">
    <text evidence="4">Belongs to the cytochrome P450 family.</text>
</comment>
<evidence type="ECO:0000256" key="3">
    <source>
        <dbReference type="ARBA" id="ARBA00004406"/>
    </source>
</evidence>
<organism evidence="13 14">
    <name type="scientific">Melipona quadrifasciata</name>
    <dbReference type="NCBI Taxonomy" id="166423"/>
    <lineage>
        <taxon>Eukaryota</taxon>
        <taxon>Metazoa</taxon>
        <taxon>Ecdysozoa</taxon>
        <taxon>Arthropoda</taxon>
        <taxon>Hexapoda</taxon>
        <taxon>Insecta</taxon>
        <taxon>Pterygota</taxon>
        <taxon>Neoptera</taxon>
        <taxon>Endopterygota</taxon>
        <taxon>Hymenoptera</taxon>
        <taxon>Apocrita</taxon>
        <taxon>Aculeata</taxon>
        <taxon>Apoidea</taxon>
        <taxon>Anthophila</taxon>
        <taxon>Apidae</taxon>
        <taxon>Melipona</taxon>
    </lineage>
</organism>
<dbReference type="GO" id="GO:0005506">
    <property type="term" value="F:iron ion binding"/>
    <property type="evidence" value="ECO:0007669"/>
    <property type="project" value="InterPro"/>
</dbReference>
<evidence type="ECO:0000256" key="5">
    <source>
        <dbReference type="ARBA" id="ARBA00022617"/>
    </source>
</evidence>
<dbReference type="InterPro" id="IPR050476">
    <property type="entry name" value="Insect_CytP450_Detox"/>
</dbReference>
<dbReference type="Gene3D" id="1.10.630.10">
    <property type="entry name" value="Cytochrome P450"/>
    <property type="match status" value="1"/>
</dbReference>
<evidence type="ECO:0000256" key="10">
    <source>
        <dbReference type="ARBA" id="ARBA00023004"/>
    </source>
</evidence>
<evidence type="ECO:0000256" key="12">
    <source>
        <dbReference type="ARBA" id="ARBA00023136"/>
    </source>
</evidence>
<dbReference type="OrthoDB" id="7615514at2759"/>
<proteinExistence type="inferred from homology"/>
<reference evidence="13 14" key="1">
    <citation type="submission" date="2015-07" db="EMBL/GenBank/DDBJ databases">
        <title>The genome of Melipona quadrifasciata.</title>
        <authorList>
            <person name="Pan H."/>
            <person name="Kapheim K."/>
        </authorList>
    </citation>
    <scope>NUCLEOTIDE SEQUENCE [LARGE SCALE GENOMIC DNA]</scope>
    <source>
        <strain evidence="13">0111107301</strain>
        <tissue evidence="13">Whole body</tissue>
    </source>
</reference>
<dbReference type="AlphaFoldDB" id="A0A0M8ZQ20"/>